<organism evidence="2">
    <name type="scientific">Pelagomonas calceolata</name>
    <dbReference type="NCBI Taxonomy" id="35677"/>
    <lineage>
        <taxon>Eukaryota</taxon>
        <taxon>Sar</taxon>
        <taxon>Stramenopiles</taxon>
        <taxon>Ochrophyta</taxon>
        <taxon>Pelagophyceae</taxon>
        <taxon>Pelagomonadales</taxon>
        <taxon>Pelagomonadaceae</taxon>
        <taxon>Pelagomonas</taxon>
    </lineage>
</organism>
<dbReference type="AlphaFoldDB" id="A0A7S3ZKA5"/>
<name>A0A7S3ZKA5_9STRA</name>
<feature type="compositionally biased region" description="Basic and acidic residues" evidence="1">
    <location>
        <begin position="138"/>
        <end position="152"/>
    </location>
</feature>
<feature type="compositionally biased region" description="Basic residues" evidence="1">
    <location>
        <begin position="126"/>
        <end position="137"/>
    </location>
</feature>
<dbReference type="EMBL" id="HBIW01001522">
    <property type="protein sequence ID" value="CAE0685872.1"/>
    <property type="molecule type" value="Transcribed_RNA"/>
</dbReference>
<gene>
    <name evidence="2" type="ORF">PCAL00307_LOCUS1306</name>
</gene>
<proteinExistence type="predicted"/>
<feature type="region of interest" description="Disordered" evidence="1">
    <location>
        <begin position="72"/>
        <end position="152"/>
    </location>
</feature>
<accession>A0A7S3ZKA5</accession>
<evidence type="ECO:0000256" key="1">
    <source>
        <dbReference type="SAM" id="MobiDB-lite"/>
    </source>
</evidence>
<protein>
    <submittedName>
        <fullName evidence="2">Uncharacterized protein</fullName>
    </submittedName>
</protein>
<evidence type="ECO:0000313" key="2">
    <source>
        <dbReference type="EMBL" id="CAE0685872.1"/>
    </source>
</evidence>
<reference evidence="2" key="1">
    <citation type="submission" date="2021-01" db="EMBL/GenBank/DDBJ databases">
        <authorList>
            <person name="Corre E."/>
            <person name="Pelletier E."/>
            <person name="Niang G."/>
            <person name="Scheremetjew M."/>
            <person name="Finn R."/>
            <person name="Kale V."/>
            <person name="Holt S."/>
            <person name="Cochrane G."/>
            <person name="Meng A."/>
            <person name="Brown T."/>
            <person name="Cohen L."/>
        </authorList>
    </citation>
    <scope>NUCLEOTIDE SEQUENCE</scope>
    <source>
        <strain evidence="2">CCMP1756</strain>
    </source>
</reference>
<sequence length="152" mass="16992">MGKANKQKAKKLAKKRAKTLLKARDDDAMVIDEETPSVPLTGRQKHAQKVAAKRALRAAKQDIQQQRWAIPKRSVDRKAERKQLVEQAKALRRENSAADATDAPAPPDDAPMTEKPAFAYAVDAKKARKAAKRRAKERAREARYDGDVQKTP</sequence>
<feature type="compositionally biased region" description="Basic and acidic residues" evidence="1">
    <location>
        <begin position="73"/>
        <end position="96"/>
    </location>
</feature>